<keyword evidence="4" id="KW-1185">Reference proteome</keyword>
<dbReference type="STRING" id="576117.SAMN04488138_108167"/>
<proteinExistence type="predicted"/>
<reference evidence="3 4" key="1">
    <citation type="submission" date="2016-10" db="EMBL/GenBank/DDBJ databases">
        <authorList>
            <person name="de Groot N.N."/>
        </authorList>
    </citation>
    <scope>NUCLEOTIDE SEQUENCE [LARGE SCALE GENOMIC DNA]</scope>
    <source>
        <strain evidence="3 4">CGMCC 1.8891</strain>
    </source>
</reference>
<dbReference type="GO" id="GO:0003677">
    <property type="term" value="F:DNA binding"/>
    <property type="evidence" value="ECO:0007669"/>
    <property type="project" value="InterPro"/>
</dbReference>
<dbReference type="Proteomes" id="UP000183299">
    <property type="component" value="Unassembled WGS sequence"/>
</dbReference>
<protein>
    <submittedName>
        <fullName evidence="3">MerR HTH family regulatory protein</fullName>
    </submittedName>
</protein>
<feature type="region of interest" description="Disordered" evidence="1">
    <location>
        <begin position="299"/>
        <end position="332"/>
    </location>
</feature>
<dbReference type="SUPFAM" id="SSF46955">
    <property type="entry name" value="Putative DNA-binding domain"/>
    <property type="match status" value="1"/>
</dbReference>
<feature type="region of interest" description="Disordered" evidence="1">
    <location>
        <begin position="173"/>
        <end position="193"/>
    </location>
</feature>
<dbReference type="GO" id="GO:0006355">
    <property type="term" value="P:regulation of DNA-templated transcription"/>
    <property type="evidence" value="ECO:0007669"/>
    <property type="project" value="InterPro"/>
</dbReference>
<dbReference type="EMBL" id="FORY01000008">
    <property type="protein sequence ID" value="SFJ70892.1"/>
    <property type="molecule type" value="Genomic_DNA"/>
</dbReference>
<dbReference type="Pfam" id="PF13411">
    <property type="entry name" value="MerR_1"/>
    <property type="match status" value="1"/>
</dbReference>
<feature type="domain" description="HTH merR-type" evidence="2">
    <location>
        <begin position="10"/>
        <end position="78"/>
    </location>
</feature>
<dbReference type="AlphaFoldDB" id="A0A1I3TK11"/>
<gene>
    <name evidence="3" type="ORF">SAMN04488138_108167</name>
</gene>
<evidence type="ECO:0000256" key="1">
    <source>
        <dbReference type="SAM" id="MobiDB-lite"/>
    </source>
</evidence>
<feature type="compositionally biased region" description="Pro residues" evidence="1">
    <location>
        <begin position="140"/>
        <end position="152"/>
    </location>
</feature>
<name>A0A1I3TK11_9RHOB</name>
<dbReference type="SMART" id="SM00422">
    <property type="entry name" value="HTH_MERR"/>
    <property type="match status" value="1"/>
</dbReference>
<feature type="compositionally biased region" description="Low complexity" evidence="1">
    <location>
        <begin position="315"/>
        <end position="332"/>
    </location>
</feature>
<dbReference type="InterPro" id="IPR009061">
    <property type="entry name" value="DNA-bd_dom_put_sf"/>
</dbReference>
<evidence type="ECO:0000313" key="3">
    <source>
        <dbReference type="EMBL" id="SFJ70892.1"/>
    </source>
</evidence>
<dbReference type="CDD" id="cd04765">
    <property type="entry name" value="HTH_MlrA-like_sg2"/>
    <property type="match status" value="1"/>
</dbReference>
<dbReference type="InterPro" id="IPR000551">
    <property type="entry name" value="MerR-type_HTH_dom"/>
</dbReference>
<evidence type="ECO:0000259" key="2">
    <source>
        <dbReference type="PROSITE" id="PS50937"/>
    </source>
</evidence>
<dbReference type="RefSeq" id="WP_074914170.1">
    <property type="nucleotide sequence ID" value="NZ_FORY01000008.1"/>
</dbReference>
<feature type="region of interest" description="Disordered" evidence="1">
    <location>
        <begin position="125"/>
        <end position="152"/>
    </location>
</feature>
<accession>A0A1I3TK11</accession>
<sequence>MDKSPDAFRTISEVADWLDTPAHVLRFWESRFTQVKPIKRAGGRRYYRPADMALLGGIKKLLHDDGMTIRGVQKLLREHGVKYVASLSPVIEGVEPITAPPVTNSPIPPTPKPSEPVQLAVVETPPEPAQPAQETAQEPEPAPVRTPVPPAPMAEMVSQEDYEAELPEETIVPFSRSEPVSPDTAEAQPESDAPEVAAEAVVAEVEVAEAPVFTAHLEETTPTEPTTDEIAATAAPTEPEPHDPSEMPIAMDEAETGTYESEAMTESLFDMTDSSEADEADSMAEQATFDFDLSESFADHDPDPTLVETDEAELPADAPLAAPTEAEAPATPERLPLGAALDLPDDPEDTAPEITPAASVLGQLDHRKLMTMPTDEITALVARIETLRARLAG</sequence>
<dbReference type="PROSITE" id="PS50937">
    <property type="entry name" value="HTH_MERR_2"/>
    <property type="match status" value="1"/>
</dbReference>
<dbReference type="GeneID" id="98665388"/>
<dbReference type="Gene3D" id="1.10.1660.10">
    <property type="match status" value="1"/>
</dbReference>
<feature type="compositionally biased region" description="Low complexity" evidence="1">
    <location>
        <begin position="125"/>
        <end position="139"/>
    </location>
</feature>
<dbReference type="OrthoDB" id="9810140at2"/>
<organism evidence="3 4">
    <name type="scientific">Celeribacter halophilus</name>
    <dbReference type="NCBI Taxonomy" id="576117"/>
    <lineage>
        <taxon>Bacteria</taxon>
        <taxon>Pseudomonadati</taxon>
        <taxon>Pseudomonadota</taxon>
        <taxon>Alphaproteobacteria</taxon>
        <taxon>Rhodobacterales</taxon>
        <taxon>Roseobacteraceae</taxon>
        <taxon>Celeribacter</taxon>
    </lineage>
</organism>
<evidence type="ECO:0000313" key="4">
    <source>
        <dbReference type="Proteomes" id="UP000183299"/>
    </source>
</evidence>